<keyword evidence="3" id="KW-0032">Aminotransferase</keyword>
<accession>A0A0C9TZ45</accession>
<dbReference type="SUPFAM" id="SSF53383">
    <property type="entry name" value="PLP-dependent transferases"/>
    <property type="match status" value="1"/>
</dbReference>
<dbReference type="Pfam" id="PF00155">
    <property type="entry name" value="Aminotran_1_2"/>
    <property type="match status" value="1"/>
</dbReference>
<evidence type="ECO:0000256" key="1">
    <source>
        <dbReference type="ARBA" id="ARBA00001933"/>
    </source>
</evidence>
<dbReference type="GO" id="GO:0008483">
    <property type="term" value="F:transaminase activity"/>
    <property type="evidence" value="ECO:0007669"/>
    <property type="project" value="UniProtKB-KW"/>
</dbReference>
<dbReference type="EMBL" id="KN837185">
    <property type="protein sequence ID" value="KIJ35723.1"/>
    <property type="molecule type" value="Genomic_DNA"/>
</dbReference>
<name>A0A0C9TZ45_SPHS4</name>
<evidence type="ECO:0000313" key="7">
    <source>
        <dbReference type="EMBL" id="KIJ26428.1"/>
    </source>
</evidence>
<dbReference type="CDD" id="cd00609">
    <property type="entry name" value="AAT_like"/>
    <property type="match status" value="1"/>
</dbReference>
<dbReference type="GO" id="GO:0030170">
    <property type="term" value="F:pyridoxal phosphate binding"/>
    <property type="evidence" value="ECO:0007669"/>
    <property type="project" value="InterPro"/>
</dbReference>
<dbReference type="InterPro" id="IPR004839">
    <property type="entry name" value="Aminotransferase_I/II_large"/>
</dbReference>
<protein>
    <submittedName>
        <fullName evidence="8">Unplaced genomic scaffold SPHSTscaffold_110, whole genome shotgun sequence</fullName>
    </submittedName>
</protein>
<comment type="cofactor">
    <cofactor evidence="1">
        <name>pyridoxal 5'-phosphate</name>
        <dbReference type="ChEBI" id="CHEBI:597326"/>
    </cofactor>
</comment>
<keyword evidence="9" id="KW-1185">Reference proteome</keyword>
<gene>
    <name evidence="8" type="ORF">M422DRAFT_212501</name>
    <name evidence="7" type="ORF">M422DRAFT_216290</name>
</gene>
<dbReference type="GO" id="GO:1901605">
    <property type="term" value="P:alpha-amino acid metabolic process"/>
    <property type="evidence" value="ECO:0007669"/>
    <property type="project" value="TreeGrafter"/>
</dbReference>
<keyword evidence="5" id="KW-0663">Pyridoxal phosphate</keyword>
<dbReference type="AlphaFoldDB" id="A0A0C9TZ45"/>
<evidence type="ECO:0000256" key="4">
    <source>
        <dbReference type="ARBA" id="ARBA00022679"/>
    </source>
</evidence>
<comment type="similarity">
    <text evidence="2">Belongs to the class-I pyridoxal-phosphate-dependent aminotransferase family.</text>
</comment>
<sequence length="504" mass="56033">MASTGNVELQAGLPDLSHHLSQEARDRLPNTMKVFLRTVEDASQLVSLANGDPHPTLYPISQIDYHIPDLTSLDSLSSWLDHSGATRKLSAFNGTGECALDLAVAMQYSTGLGLPVLRQRFSEINELLHSPRPCTQNVILTLGNADGMTKLYRLLGSPGDTFLVEEYSFCGLTNAPLAQGVKWQPIKIDHMGLIPEEMEGILSSWDEGSMGRRPHVLYCIPTGQNPTGATLPVERRRAIYAIAQKYDVIILEDDPYYFLQYKQETSVVSTESPGQVSPDVISRFVKGTVPSFLSLDVDGRVIRCDSVSKTFAPNMRLGWITCNQLFCRKLEILTDNSTQHPHGLGQSLMAEVLAPTGWGVDGYIRWIWAMRNEYGRRRNIFFDIFQREVGRHGYAAATLPTAGMFFWVKVNIEKHPKYHVNDVSPKYGPKTNAKGLLDELFGLCVARGVLVMPGALFAIQTPTGSSENHILDRPYFRMTFVGVDETIEKGVTLFGKALLEFFSA</sequence>
<dbReference type="OrthoDB" id="691673at2759"/>
<dbReference type="InterPro" id="IPR050859">
    <property type="entry name" value="Class-I_PLP-dep_aminotransf"/>
</dbReference>
<evidence type="ECO:0000313" key="9">
    <source>
        <dbReference type="Proteomes" id="UP000054279"/>
    </source>
</evidence>
<evidence type="ECO:0000256" key="2">
    <source>
        <dbReference type="ARBA" id="ARBA00007441"/>
    </source>
</evidence>
<organism evidence="8 9">
    <name type="scientific">Sphaerobolus stellatus (strain SS14)</name>
    <dbReference type="NCBI Taxonomy" id="990650"/>
    <lineage>
        <taxon>Eukaryota</taxon>
        <taxon>Fungi</taxon>
        <taxon>Dikarya</taxon>
        <taxon>Basidiomycota</taxon>
        <taxon>Agaricomycotina</taxon>
        <taxon>Agaricomycetes</taxon>
        <taxon>Phallomycetidae</taxon>
        <taxon>Geastrales</taxon>
        <taxon>Sphaerobolaceae</taxon>
        <taxon>Sphaerobolus</taxon>
    </lineage>
</organism>
<dbReference type="EMBL" id="KN837369">
    <property type="protein sequence ID" value="KIJ26428.1"/>
    <property type="molecule type" value="Genomic_DNA"/>
</dbReference>
<dbReference type="InterPro" id="IPR015421">
    <property type="entry name" value="PyrdxlP-dep_Trfase_major"/>
</dbReference>
<dbReference type="PANTHER" id="PTHR42790">
    <property type="entry name" value="AMINOTRANSFERASE"/>
    <property type="match status" value="1"/>
</dbReference>
<dbReference type="InterPro" id="IPR015424">
    <property type="entry name" value="PyrdxlP-dep_Trfase"/>
</dbReference>
<feature type="domain" description="Aminotransferase class I/classII large" evidence="6">
    <location>
        <begin position="136"/>
        <end position="486"/>
    </location>
</feature>
<evidence type="ECO:0000313" key="8">
    <source>
        <dbReference type="EMBL" id="KIJ35723.1"/>
    </source>
</evidence>
<dbReference type="PANTHER" id="PTHR42790:SF19">
    <property type="entry name" value="KYNURENINE_ALPHA-AMINOADIPATE AMINOTRANSFERASE, MITOCHONDRIAL"/>
    <property type="match status" value="1"/>
</dbReference>
<keyword evidence="4" id="KW-0808">Transferase</keyword>
<dbReference type="Gene3D" id="3.40.640.10">
    <property type="entry name" value="Type I PLP-dependent aspartate aminotransferase-like (Major domain)"/>
    <property type="match status" value="1"/>
</dbReference>
<reference evidence="8 9" key="1">
    <citation type="submission" date="2014-06" db="EMBL/GenBank/DDBJ databases">
        <title>Evolutionary Origins and Diversification of the Mycorrhizal Mutualists.</title>
        <authorList>
            <consortium name="DOE Joint Genome Institute"/>
            <consortium name="Mycorrhizal Genomics Consortium"/>
            <person name="Kohler A."/>
            <person name="Kuo A."/>
            <person name="Nagy L.G."/>
            <person name="Floudas D."/>
            <person name="Copeland A."/>
            <person name="Barry K.W."/>
            <person name="Cichocki N."/>
            <person name="Veneault-Fourrey C."/>
            <person name="LaButti K."/>
            <person name="Lindquist E.A."/>
            <person name="Lipzen A."/>
            <person name="Lundell T."/>
            <person name="Morin E."/>
            <person name="Murat C."/>
            <person name="Riley R."/>
            <person name="Ohm R."/>
            <person name="Sun H."/>
            <person name="Tunlid A."/>
            <person name="Henrissat B."/>
            <person name="Grigoriev I.V."/>
            <person name="Hibbett D.S."/>
            <person name="Martin F."/>
        </authorList>
    </citation>
    <scope>NUCLEOTIDE SEQUENCE [LARGE SCALE GENOMIC DNA]</scope>
    <source>
        <strain evidence="8 9">SS14</strain>
    </source>
</reference>
<dbReference type="Proteomes" id="UP000054279">
    <property type="component" value="Unassembled WGS sequence"/>
</dbReference>
<proteinExistence type="inferred from homology"/>
<dbReference type="HOGENOM" id="CLU_017584_0_5_1"/>
<evidence type="ECO:0000259" key="6">
    <source>
        <dbReference type="Pfam" id="PF00155"/>
    </source>
</evidence>
<evidence type="ECO:0000256" key="5">
    <source>
        <dbReference type="ARBA" id="ARBA00022898"/>
    </source>
</evidence>
<evidence type="ECO:0000256" key="3">
    <source>
        <dbReference type="ARBA" id="ARBA00022576"/>
    </source>
</evidence>